<evidence type="ECO:0000256" key="9">
    <source>
        <dbReference type="ARBA" id="ARBA00023065"/>
    </source>
</evidence>
<keyword evidence="14" id="KW-0449">Lipoprotein</keyword>
<comment type="caution">
    <text evidence="19">The sequence shown here is derived from an EMBL/GenBank/DDBJ whole genome shotgun (WGS) entry which is preliminary data.</text>
</comment>
<evidence type="ECO:0000313" key="19">
    <source>
        <dbReference type="EMBL" id="RWX45861.1"/>
    </source>
</evidence>
<feature type="domain" description="Polysaccharide export protein N-terminal" evidence="16">
    <location>
        <begin position="60"/>
        <end position="135"/>
    </location>
</feature>
<dbReference type="Pfam" id="PF10531">
    <property type="entry name" value="SLBB"/>
    <property type="match status" value="1"/>
</dbReference>
<dbReference type="EMBL" id="MTKO01000071">
    <property type="protein sequence ID" value="RWX45861.1"/>
    <property type="molecule type" value="Genomic_DNA"/>
</dbReference>
<gene>
    <name evidence="19" type="ORF">H206_00740</name>
</gene>
<keyword evidence="4" id="KW-1134">Transmembrane beta strand</keyword>
<keyword evidence="5" id="KW-0762">Sugar transport</keyword>
<dbReference type="InterPro" id="IPR003715">
    <property type="entry name" value="Poly_export_N"/>
</dbReference>
<comment type="similarity">
    <text evidence="2">Belongs to the BexD/CtrA/VexA family.</text>
</comment>
<dbReference type="Pfam" id="PF02563">
    <property type="entry name" value="Poly_export"/>
    <property type="match status" value="1"/>
</dbReference>
<evidence type="ECO:0000256" key="14">
    <source>
        <dbReference type="ARBA" id="ARBA00023288"/>
    </source>
</evidence>
<evidence type="ECO:0000256" key="4">
    <source>
        <dbReference type="ARBA" id="ARBA00022452"/>
    </source>
</evidence>
<keyword evidence="13" id="KW-0998">Cell outer membrane</keyword>
<evidence type="ECO:0000259" key="16">
    <source>
        <dbReference type="Pfam" id="PF02563"/>
    </source>
</evidence>
<keyword evidence="10" id="KW-0626">Porin</keyword>
<dbReference type="GO" id="GO:0015159">
    <property type="term" value="F:polysaccharide transmembrane transporter activity"/>
    <property type="evidence" value="ECO:0007669"/>
    <property type="project" value="InterPro"/>
</dbReference>
<dbReference type="PROSITE" id="PS51257">
    <property type="entry name" value="PROKAR_LIPOPROTEIN"/>
    <property type="match status" value="1"/>
</dbReference>
<evidence type="ECO:0000256" key="10">
    <source>
        <dbReference type="ARBA" id="ARBA00023114"/>
    </source>
</evidence>
<dbReference type="GO" id="GO:0046930">
    <property type="term" value="C:pore complex"/>
    <property type="evidence" value="ECO:0007669"/>
    <property type="project" value="UniProtKB-KW"/>
</dbReference>
<dbReference type="PANTHER" id="PTHR33619:SF3">
    <property type="entry name" value="POLYSACCHARIDE EXPORT PROTEIN GFCE-RELATED"/>
    <property type="match status" value="1"/>
</dbReference>
<organism evidence="19 20">
    <name type="scientific">Candidatus Electrothrix aarhusensis</name>
    <dbReference type="NCBI Taxonomy" id="1859131"/>
    <lineage>
        <taxon>Bacteria</taxon>
        <taxon>Pseudomonadati</taxon>
        <taxon>Thermodesulfobacteriota</taxon>
        <taxon>Desulfobulbia</taxon>
        <taxon>Desulfobulbales</taxon>
        <taxon>Desulfobulbaceae</taxon>
        <taxon>Candidatus Electrothrix</taxon>
    </lineage>
</organism>
<evidence type="ECO:0000256" key="11">
    <source>
        <dbReference type="ARBA" id="ARBA00023136"/>
    </source>
</evidence>
<reference evidence="19 20" key="1">
    <citation type="submission" date="2017-01" db="EMBL/GenBank/DDBJ databases">
        <title>The cable genome- insights into the physiology and evolution of filamentous bacteria capable of sulfide oxidation via long distance electron transfer.</title>
        <authorList>
            <person name="Schreiber L."/>
            <person name="Bjerg J.T."/>
            <person name="Boggild A."/>
            <person name="Van De Vossenberg J."/>
            <person name="Meysman F."/>
            <person name="Nielsen L.P."/>
            <person name="Schramm A."/>
            <person name="Kjeldsen K.U."/>
        </authorList>
    </citation>
    <scope>NUCLEOTIDE SEQUENCE [LARGE SCALE GENOMIC DNA]</scope>
    <source>
        <strain evidence="19">MCF</strain>
    </source>
</reference>
<dbReference type="Proteomes" id="UP000287853">
    <property type="component" value="Unassembled WGS sequence"/>
</dbReference>
<evidence type="ECO:0000256" key="6">
    <source>
        <dbReference type="ARBA" id="ARBA00022692"/>
    </source>
</evidence>
<dbReference type="InterPro" id="IPR049712">
    <property type="entry name" value="Poly_export"/>
</dbReference>
<dbReference type="Pfam" id="PF22461">
    <property type="entry name" value="SLBB_2"/>
    <property type="match status" value="1"/>
</dbReference>
<keyword evidence="12" id="KW-0564">Palmitate</keyword>
<dbReference type="AlphaFoldDB" id="A0A444IY80"/>
<dbReference type="PANTHER" id="PTHR33619">
    <property type="entry name" value="POLYSACCHARIDE EXPORT PROTEIN GFCE-RELATED"/>
    <property type="match status" value="1"/>
</dbReference>
<proteinExistence type="inferred from homology"/>
<feature type="domain" description="Soluble ligand binding" evidence="17">
    <location>
        <begin position="143"/>
        <end position="179"/>
    </location>
</feature>
<dbReference type="GO" id="GO:0015288">
    <property type="term" value="F:porin activity"/>
    <property type="evidence" value="ECO:0007669"/>
    <property type="project" value="UniProtKB-KW"/>
</dbReference>
<keyword evidence="11" id="KW-0472">Membrane</keyword>
<keyword evidence="20" id="KW-1185">Reference proteome</keyword>
<keyword evidence="9" id="KW-0406">Ion transport</keyword>
<evidence type="ECO:0000256" key="15">
    <source>
        <dbReference type="SAM" id="SignalP"/>
    </source>
</evidence>
<feature type="chain" id="PRO_5019487603" evidence="15">
    <location>
        <begin position="23"/>
        <end position="341"/>
    </location>
</feature>
<dbReference type="GO" id="GO:0006811">
    <property type="term" value="P:monoatomic ion transport"/>
    <property type="evidence" value="ECO:0007669"/>
    <property type="project" value="UniProtKB-KW"/>
</dbReference>
<evidence type="ECO:0000256" key="8">
    <source>
        <dbReference type="ARBA" id="ARBA00023047"/>
    </source>
</evidence>
<keyword evidence="7 15" id="KW-0732">Signal</keyword>
<keyword evidence="6" id="KW-0812">Transmembrane</keyword>
<dbReference type="Gene3D" id="3.10.560.10">
    <property type="entry name" value="Outer membrane lipoprotein wza domain like"/>
    <property type="match status" value="2"/>
</dbReference>
<keyword evidence="8" id="KW-0625">Polysaccharide transport</keyword>
<evidence type="ECO:0000313" key="20">
    <source>
        <dbReference type="Proteomes" id="UP000287853"/>
    </source>
</evidence>
<sequence>MVIKRIPLHLLFALTLILCGCASEQFESNVELNEFTQHDDQLASRTVQQNMFDSVLTAPPEEAEAKLGPGDLITVNVLESEELNTETRVSSRGHISLPILDQVDVLGLTAAEAEEKIELLLKEKYLNDPHVSVFVKEKISDQVTLAGAFTTPGNYDYISGRRLLDIIAVAQGVTVDAASIAYLSRKDSKTGTIKNYIVDLDALIKRGDMNYNVAIAGGDVIFVPEAGKCFVDGAVRNPGTYPLKGELSITEAIVLAGGLTAYADNDKIKLIRYTGDGKRNIISLSFSELQEGIGNSIKLQDQDVVYAESSSSGLLSTGLGFDLGFMGTGINYRNPSVDRRQ</sequence>
<dbReference type="InterPro" id="IPR054765">
    <property type="entry name" value="SLBB_dom"/>
</dbReference>
<evidence type="ECO:0000256" key="7">
    <source>
        <dbReference type="ARBA" id="ARBA00022729"/>
    </source>
</evidence>
<feature type="signal peptide" evidence="15">
    <location>
        <begin position="1"/>
        <end position="22"/>
    </location>
</feature>
<evidence type="ECO:0000256" key="13">
    <source>
        <dbReference type="ARBA" id="ARBA00023237"/>
    </source>
</evidence>
<dbReference type="Gene3D" id="3.30.1950.10">
    <property type="entry name" value="wza like domain"/>
    <property type="match status" value="1"/>
</dbReference>
<evidence type="ECO:0000256" key="5">
    <source>
        <dbReference type="ARBA" id="ARBA00022597"/>
    </source>
</evidence>
<evidence type="ECO:0000256" key="1">
    <source>
        <dbReference type="ARBA" id="ARBA00004571"/>
    </source>
</evidence>
<accession>A0A444IY80</accession>
<feature type="domain" description="SLBB" evidence="18">
    <location>
        <begin position="228"/>
        <end position="306"/>
    </location>
</feature>
<dbReference type="GO" id="GO:0009279">
    <property type="term" value="C:cell outer membrane"/>
    <property type="evidence" value="ECO:0007669"/>
    <property type="project" value="UniProtKB-SubCell"/>
</dbReference>
<protein>
    <submittedName>
        <fullName evidence="19">Polysaccharide export outer membrane protein</fullName>
    </submittedName>
</protein>
<evidence type="ECO:0000259" key="17">
    <source>
        <dbReference type="Pfam" id="PF10531"/>
    </source>
</evidence>
<keyword evidence="3" id="KW-0813">Transport</keyword>
<evidence type="ECO:0000256" key="2">
    <source>
        <dbReference type="ARBA" id="ARBA00009450"/>
    </source>
</evidence>
<name>A0A444IY80_9BACT</name>
<comment type="subcellular location">
    <subcellularLocation>
        <location evidence="1">Cell outer membrane</location>
        <topology evidence="1">Multi-pass membrane protein</topology>
    </subcellularLocation>
</comment>
<evidence type="ECO:0000256" key="12">
    <source>
        <dbReference type="ARBA" id="ARBA00023139"/>
    </source>
</evidence>
<evidence type="ECO:0000259" key="18">
    <source>
        <dbReference type="Pfam" id="PF22461"/>
    </source>
</evidence>
<evidence type="ECO:0000256" key="3">
    <source>
        <dbReference type="ARBA" id="ARBA00022448"/>
    </source>
</evidence>
<dbReference type="InterPro" id="IPR019554">
    <property type="entry name" value="Soluble_ligand-bd"/>
</dbReference>